<evidence type="ECO:0000313" key="1">
    <source>
        <dbReference type="EMBL" id="QJW99149.1"/>
    </source>
</evidence>
<keyword evidence="2" id="KW-1185">Reference proteome</keyword>
<gene>
    <name evidence="1" type="ORF">FTUN_6749</name>
</gene>
<dbReference type="Proteomes" id="UP000503447">
    <property type="component" value="Chromosome"/>
</dbReference>
<proteinExistence type="predicted"/>
<protein>
    <submittedName>
        <fullName evidence="1">Uncharacterized protein</fullName>
    </submittedName>
</protein>
<reference evidence="2" key="1">
    <citation type="submission" date="2020-05" db="EMBL/GenBank/DDBJ databases">
        <title>Frigoriglobus tundricola gen. nov., sp. nov., a psychrotolerant cellulolytic planctomycete of the family Gemmataceae with two divergent copies of 16S rRNA gene.</title>
        <authorList>
            <person name="Kulichevskaya I.S."/>
            <person name="Ivanova A.A."/>
            <person name="Naumoff D.G."/>
            <person name="Beletsky A.V."/>
            <person name="Rijpstra W.I.C."/>
            <person name="Sinninghe Damste J.S."/>
            <person name="Mardanov A.V."/>
            <person name="Ravin N.V."/>
            <person name="Dedysh S.N."/>
        </authorList>
    </citation>
    <scope>NUCLEOTIDE SEQUENCE [LARGE SCALE GENOMIC DNA]</scope>
    <source>
        <strain evidence="2">PL17</strain>
    </source>
</reference>
<name>A0A6M5YYQ0_9BACT</name>
<dbReference type="EMBL" id="CP053452">
    <property type="protein sequence ID" value="QJW99149.1"/>
    <property type="molecule type" value="Genomic_DNA"/>
</dbReference>
<dbReference type="AlphaFoldDB" id="A0A6M5YYQ0"/>
<dbReference type="RefSeq" id="WP_227254523.1">
    <property type="nucleotide sequence ID" value="NZ_CP053452.2"/>
</dbReference>
<dbReference type="KEGG" id="ftj:FTUN_6749"/>
<accession>A0A6M5YYQ0</accession>
<organism evidence="1 2">
    <name type="scientific">Frigoriglobus tundricola</name>
    <dbReference type="NCBI Taxonomy" id="2774151"/>
    <lineage>
        <taxon>Bacteria</taxon>
        <taxon>Pseudomonadati</taxon>
        <taxon>Planctomycetota</taxon>
        <taxon>Planctomycetia</taxon>
        <taxon>Gemmatales</taxon>
        <taxon>Gemmataceae</taxon>
        <taxon>Frigoriglobus</taxon>
    </lineage>
</organism>
<evidence type="ECO:0000313" key="2">
    <source>
        <dbReference type="Proteomes" id="UP000503447"/>
    </source>
</evidence>
<sequence>MTGVHISENQVRRLAHEVGRELIAARDQKVVEHRRRQLEPRTAVVPEAVVVEIDGGGFGPAPRTPVRVFTRPRTRRTRSRVWPR</sequence>